<accession>A0A223ATK0</accession>
<dbReference type="RefSeq" id="WP_094234540.1">
    <property type="nucleotide sequence ID" value="NZ_CP016199.1"/>
</dbReference>
<dbReference type="AlphaFoldDB" id="A0A223ATK0"/>
<keyword evidence="5 7" id="KW-0687">Ribonucleoprotein</keyword>
<dbReference type="HAMAP" id="MF_00500">
    <property type="entry name" value="Ribosomal_bS20"/>
    <property type="match status" value="1"/>
</dbReference>
<dbReference type="EMBL" id="CP016199">
    <property type="protein sequence ID" value="ASS38300.1"/>
    <property type="molecule type" value="Genomic_DNA"/>
</dbReference>
<dbReference type="GO" id="GO:0003735">
    <property type="term" value="F:structural constituent of ribosome"/>
    <property type="evidence" value="ECO:0007669"/>
    <property type="project" value="InterPro"/>
</dbReference>
<dbReference type="NCBIfam" id="TIGR00029">
    <property type="entry name" value="S20"/>
    <property type="match status" value="1"/>
</dbReference>
<dbReference type="PANTHER" id="PTHR33398">
    <property type="entry name" value="30S RIBOSOMAL PROTEIN S20"/>
    <property type="match status" value="1"/>
</dbReference>
<dbReference type="PANTHER" id="PTHR33398:SF1">
    <property type="entry name" value="SMALL RIBOSOMAL SUBUNIT PROTEIN BS20C"/>
    <property type="match status" value="1"/>
</dbReference>
<evidence type="ECO:0000256" key="1">
    <source>
        <dbReference type="ARBA" id="ARBA00007634"/>
    </source>
</evidence>
<evidence type="ECO:0000313" key="9">
    <source>
        <dbReference type="Proteomes" id="UP000214689"/>
    </source>
</evidence>
<reference evidence="9" key="1">
    <citation type="submission" date="2016-05" db="EMBL/GenBank/DDBJ databases">
        <authorList>
            <person name="Holder M.E."/>
            <person name="Ajami N.J."/>
            <person name="Petrosino J.F."/>
        </authorList>
    </citation>
    <scope>NUCLEOTIDE SEQUENCE [LARGE SCALE GENOMIC DNA]</scope>
    <source>
        <strain evidence="9">ATCC 700696</strain>
    </source>
</reference>
<keyword evidence="4 7" id="KW-0689">Ribosomal protein</keyword>
<keyword evidence="2 7" id="KW-0699">rRNA-binding</keyword>
<evidence type="ECO:0000256" key="6">
    <source>
        <dbReference type="ARBA" id="ARBA00035136"/>
    </source>
</evidence>
<evidence type="ECO:0000256" key="4">
    <source>
        <dbReference type="ARBA" id="ARBA00022980"/>
    </source>
</evidence>
<dbReference type="Pfam" id="PF01649">
    <property type="entry name" value="Ribosomal_S20p"/>
    <property type="match status" value="1"/>
</dbReference>
<protein>
    <recommendedName>
        <fullName evidence="6 7">Small ribosomal subunit protein bS20</fullName>
    </recommendedName>
</protein>
<dbReference type="Gene3D" id="1.20.58.110">
    <property type="entry name" value="Ribosomal protein S20"/>
    <property type="match status" value="1"/>
</dbReference>
<proteinExistence type="inferred from homology"/>
<keyword evidence="3 7" id="KW-0694">RNA-binding</keyword>
<dbReference type="Proteomes" id="UP000214689">
    <property type="component" value="Chromosome"/>
</dbReference>
<sequence length="90" mass="10043">MANIKSAKKRIRTIEKKTARNIRVKNHVSEAEKAFLAAVKAGDVAEAEKAFKHAEKKFMQAAAKGTIHKNTVSRTVSRLAKRLNNLKESK</sequence>
<dbReference type="InterPro" id="IPR002583">
    <property type="entry name" value="Ribosomal_bS20"/>
</dbReference>
<dbReference type="GO" id="GO:0015935">
    <property type="term" value="C:small ribosomal subunit"/>
    <property type="evidence" value="ECO:0007669"/>
    <property type="project" value="TreeGrafter"/>
</dbReference>
<dbReference type="InterPro" id="IPR036510">
    <property type="entry name" value="Ribosomal_bS20_sf"/>
</dbReference>
<name>A0A223ATK0_9FIRM</name>
<dbReference type="GO" id="GO:0005829">
    <property type="term" value="C:cytosol"/>
    <property type="evidence" value="ECO:0007669"/>
    <property type="project" value="TreeGrafter"/>
</dbReference>
<evidence type="ECO:0000256" key="7">
    <source>
        <dbReference type="HAMAP-Rule" id="MF_00500"/>
    </source>
</evidence>
<dbReference type="GO" id="GO:0070181">
    <property type="term" value="F:small ribosomal subunit rRNA binding"/>
    <property type="evidence" value="ECO:0007669"/>
    <property type="project" value="TreeGrafter"/>
</dbReference>
<evidence type="ECO:0000313" key="8">
    <source>
        <dbReference type="EMBL" id="ASS38300.1"/>
    </source>
</evidence>
<gene>
    <name evidence="7" type="primary">rpsT</name>
    <name evidence="8" type="ORF">AXF17_07765</name>
</gene>
<dbReference type="GO" id="GO:0006412">
    <property type="term" value="P:translation"/>
    <property type="evidence" value="ECO:0007669"/>
    <property type="project" value="UniProtKB-UniRule"/>
</dbReference>
<evidence type="ECO:0000256" key="5">
    <source>
        <dbReference type="ARBA" id="ARBA00023274"/>
    </source>
</evidence>
<dbReference type="SUPFAM" id="SSF46992">
    <property type="entry name" value="Ribosomal protein S20"/>
    <property type="match status" value="1"/>
</dbReference>
<evidence type="ECO:0000256" key="2">
    <source>
        <dbReference type="ARBA" id="ARBA00022730"/>
    </source>
</evidence>
<organism evidence="8 9">
    <name type="scientific">Mogibacterium pumilum</name>
    <dbReference type="NCBI Taxonomy" id="86332"/>
    <lineage>
        <taxon>Bacteria</taxon>
        <taxon>Bacillati</taxon>
        <taxon>Bacillota</taxon>
        <taxon>Clostridia</taxon>
        <taxon>Peptostreptococcales</taxon>
        <taxon>Anaerovoracaceae</taxon>
        <taxon>Mogibacterium</taxon>
    </lineage>
</organism>
<comment type="function">
    <text evidence="7">Binds directly to 16S ribosomal RNA.</text>
</comment>
<comment type="similarity">
    <text evidence="1 7">Belongs to the bacterial ribosomal protein bS20 family.</text>
</comment>
<evidence type="ECO:0000256" key="3">
    <source>
        <dbReference type="ARBA" id="ARBA00022884"/>
    </source>
</evidence>
<keyword evidence="9" id="KW-1185">Reference proteome</keyword>
<dbReference type="OrthoDB" id="9808392at2"/>